<feature type="repeat" description="PPR" evidence="2">
    <location>
        <begin position="273"/>
        <end position="307"/>
    </location>
</feature>
<dbReference type="GO" id="GO:0009451">
    <property type="term" value="P:RNA modification"/>
    <property type="evidence" value="ECO:0007669"/>
    <property type="project" value="InterPro"/>
</dbReference>
<evidence type="ECO:0000256" key="1">
    <source>
        <dbReference type="ARBA" id="ARBA00022737"/>
    </source>
</evidence>
<proteinExistence type="predicted"/>
<dbReference type="NCBIfam" id="TIGR00756">
    <property type="entry name" value="PPR"/>
    <property type="match status" value="5"/>
</dbReference>
<evidence type="ECO:0000313" key="3">
    <source>
        <dbReference type="EMBL" id="WOG99940.1"/>
    </source>
</evidence>
<feature type="repeat" description="PPR" evidence="2">
    <location>
        <begin position="375"/>
        <end position="409"/>
    </location>
</feature>
<feature type="repeat" description="PPR" evidence="2">
    <location>
        <begin position="45"/>
        <end position="79"/>
    </location>
</feature>
<dbReference type="InterPro" id="IPR046848">
    <property type="entry name" value="E_motif"/>
</dbReference>
<evidence type="ECO:0008006" key="5">
    <source>
        <dbReference type="Google" id="ProtNLM"/>
    </source>
</evidence>
<dbReference type="EMBL" id="CP093347">
    <property type="protein sequence ID" value="WOG99940.1"/>
    <property type="molecule type" value="Genomic_DNA"/>
</dbReference>
<gene>
    <name evidence="3" type="ORF">DCAR_0519296</name>
</gene>
<name>A0AAF0X558_DAUCS</name>
<accession>A0AAF0X558</accession>
<dbReference type="InterPro" id="IPR002885">
    <property type="entry name" value="PPR_rpt"/>
</dbReference>
<dbReference type="PANTHER" id="PTHR47926">
    <property type="entry name" value="PENTATRICOPEPTIDE REPEAT-CONTAINING PROTEIN"/>
    <property type="match status" value="1"/>
</dbReference>
<reference evidence="3" key="2">
    <citation type="submission" date="2022-03" db="EMBL/GenBank/DDBJ databases">
        <title>Draft title - Genomic analysis of global carrot germplasm unveils the trajectory of domestication and the origin of high carotenoid orange carrot.</title>
        <authorList>
            <person name="Iorizzo M."/>
            <person name="Ellison S."/>
            <person name="Senalik D."/>
            <person name="Macko-Podgorni A."/>
            <person name="Grzebelus D."/>
            <person name="Bostan H."/>
            <person name="Rolling W."/>
            <person name="Curaba J."/>
            <person name="Simon P."/>
        </authorList>
    </citation>
    <scope>NUCLEOTIDE SEQUENCE</scope>
    <source>
        <tissue evidence="3">Leaf</tissue>
    </source>
</reference>
<dbReference type="AlphaFoldDB" id="A0AAF0X558"/>
<dbReference type="Gene3D" id="1.25.40.10">
    <property type="entry name" value="Tetratricopeptide repeat domain"/>
    <property type="match status" value="4"/>
</dbReference>
<dbReference type="PANTHER" id="PTHR47926:SF500">
    <property type="entry name" value="REPEAT-CONTAINING PROTEIN, PUTATIVE-RELATED"/>
    <property type="match status" value="1"/>
</dbReference>
<protein>
    <recommendedName>
        <fullName evidence="5">Pentatricopeptide repeat-containing protein</fullName>
    </recommendedName>
</protein>
<dbReference type="InterPro" id="IPR046960">
    <property type="entry name" value="PPR_At4g14850-like_plant"/>
</dbReference>
<keyword evidence="4" id="KW-1185">Reference proteome</keyword>
<evidence type="ECO:0000256" key="2">
    <source>
        <dbReference type="PROSITE-ProRule" id="PRU00708"/>
    </source>
</evidence>
<dbReference type="PROSITE" id="PS51375">
    <property type="entry name" value="PPR"/>
    <property type="match status" value="3"/>
</dbReference>
<dbReference type="GO" id="GO:0003723">
    <property type="term" value="F:RNA binding"/>
    <property type="evidence" value="ECO:0007669"/>
    <property type="project" value="InterPro"/>
</dbReference>
<keyword evidence="1" id="KW-0677">Repeat</keyword>
<dbReference type="Pfam" id="PF01535">
    <property type="entry name" value="PPR"/>
    <property type="match status" value="4"/>
</dbReference>
<dbReference type="Pfam" id="PF20431">
    <property type="entry name" value="E_motif"/>
    <property type="match status" value="1"/>
</dbReference>
<reference evidence="3" key="1">
    <citation type="journal article" date="2016" name="Nat. Genet.">
        <title>A high-quality carrot genome assembly provides new insights into carotenoid accumulation and asterid genome evolution.</title>
        <authorList>
            <person name="Iorizzo M."/>
            <person name="Ellison S."/>
            <person name="Senalik D."/>
            <person name="Zeng P."/>
            <person name="Satapoomin P."/>
            <person name="Huang J."/>
            <person name="Bowman M."/>
            <person name="Iovene M."/>
            <person name="Sanseverino W."/>
            <person name="Cavagnaro P."/>
            <person name="Yildiz M."/>
            <person name="Macko-Podgorni A."/>
            <person name="Moranska E."/>
            <person name="Grzebelus E."/>
            <person name="Grzebelus D."/>
            <person name="Ashrafi H."/>
            <person name="Zheng Z."/>
            <person name="Cheng S."/>
            <person name="Spooner D."/>
            <person name="Van Deynze A."/>
            <person name="Simon P."/>
        </authorList>
    </citation>
    <scope>NUCLEOTIDE SEQUENCE</scope>
    <source>
        <tissue evidence="3">Leaf</tissue>
    </source>
</reference>
<dbReference type="InterPro" id="IPR011990">
    <property type="entry name" value="TPR-like_helical_dom_sf"/>
</dbReference>
<dbReference type="FunFam" id="1.25.40.10:FF:000090">
    <property type="entry name" value="Pentatricopeptide repeat-containing protein, chloroplastic"/>
    <property type="match status" value="1"/>
</dbReference>
<organism evidence="3 4">
    <name type="scientific">Daucus carota subsp. sativus</name>
    <name type="common">Carrot</name>
    <dbReference type="NCBI Taxonomy" id="79200"/>
    <lineage>
        <taxon>Eukaryota</taxon>
        <taxon>Viridiplantae</taxon>
        <taxon>Streptophyta</taxon>
        <taxon>Embryophyta</taxon>
        <taxon>Tracheophyta</taxon>
        <taxon>Spermatophyta</taxon>
        <taxon>Magnoliopsida</taxon>
        <taxon>eudicotyledons</taxon>
        <taxon>Gunneridae</taxon>
        <taxon>Pentapetalae</taxon>
        <taxon>asterids</taxon>
        <taxon>campanulids</taxon>
        <taxon>Apiales</taxon>
        <taxon>Apiaceae</taxon>
        <taxon>Apioideae</taxon>
        <taxon>Scandiceae</taxon>
        <taxon>Daucinae</taxon>
        <taxon>Daucus</taxon>
        <taxon>Daucus sect. Daucus</taxon>
    </lineage>
</organism>
<evidence type="ECO:0000313" key="4">
    <source>
        <dbReference type="Proteomes" id="UP000077755"/>
    </source>
</evidence>
<dbReference type="Proteomes" id="UP000077755">
    <property type="component" value="Chromosome 5"/>
</dbReference>
<sequence length="573" mass="64224">MRELGVLHDSFTFPIINQAVLLRQDSLLCARIIHCLAVRMGFGSDVYFCNTMLDIYVKCGETGIGVQLFDEMSVRDLVSWTTMISGFVREGSVFGAFRLFNGLRMEFKPNHVSLMVMFQGCCHCVNGGRQLHGYVVKCGLLGNQSVYNSVLKMYTDCCCVDDAEVFFSENDKMDVVSWNIMISLYSLRRDIKKLVDCVRVMQDRAVLSIESLTLLVSSFSDDGPICYGKQVHCLAIKSGQYDSMLKTSLLDFYAKCEDLDSSKKLYSEFSFTNHITLNAMMSAFIHNGYSREAIELFRKMLSSGLKPTAEPLTNVILAYSDMGSLHLGKSVHAYCFKNLFEDKTAPLETSIMNMYLKCGSILSARICFDRMPCRDLVAWTSMIVGFGTHGMGNEAMQIFHSMIEEGVEPNSVTFLGILSACSHSGLLRDGCKVFHSMKSKFGIEPDLSHYTCIVDLLGRFGMLKEALGIILKFVSLADCRIWGSLLSASRVYENQLLAKFAAGMLFKLEPENAGYHTLLSNLQASLEGWSDVEEIRNYVQDSNLVKQPGRSHPRVAEIYDTLCSLSRKLQVHT</sequence>
<dbReference type="Pfam" id="PF13041">
    <property type="entry name" value="PPR_2"/>
    <property type="match status" value="2"/>
</dbReference>